<sequence>MTPPSTPLAAALAPLRERTLLTPYPGTWGDPAADGVIGTDGTDGSDGTDGADGVVVARDGDLSRVVVDGAGVHLVDPAGSTLLATSVEALVARARHYAEALERAGEADPDDDAALERIAARALVAVRAADPGAPVDDDDPWAVALGEVADGSAAVRRPAPVPPEHGVQGVQGGERVLVALSDADRTRWFSAEQWKDLATRQPVTVVRAPGNLRAALDVLVQVARSRSQPEPRPTVLVTSADVTLDEDLLAALPALRLVCVLGAAADGGGAGAPVVAVGDGADVLAAVAAP</sequence>
<organism evidence="1 2">
    <name type="scientific">Cellulomonas triticagri</name>
    <dbReference type="NCBI Taxonomy" id="2483352"/>
    <lineage>
        <taxon>Bacteria</taxon>
        <taxon>Bacillati</taxon>
        <taxon>Actinomycetota</taxon>
        <taxon>Actinomycetes</taxon>
        <taxon>Micrococcales</taxon>
        <taxon>Cellulomonadaceae</taxon>
        <taxon>Cellulomonas</taxon>
    </lineage>
</organism>
<gene>
    <name evidence="1" type="ORF">EBM89_14000</name>
</gene>
<protein>
    <submittedName>
        <fullName evidence="1">Uncharacterized protein</fullName>
    </submittedName>
</protein>
<evidence type="ECO:0000313" key="1">
    <source>
        <dbReference type="EMBL" id="RMI07045.1"/>
    </source>
</evidence>
<dbReference type="AlphaFoldDB" id="A0A3M2J7Y2"/>
<evidence type="ECO:0000313" key="2">
    <source>
        <dbReference type="Proteomes" id="UP000269289"/>
    </source>
</evidence>
<name>A0A3M2J7Y2_9CELL</name>
<dbReference type="EMBL" id="RFFI01000081">
    <property type="protein sequence ID" value="RMI07045.1"/>
    <property type="molecule type" value="Genomic_DNA"/>
</dbReference>
<dbReference type="RefSeq" id="WP_122150034.1">
    <property type="nucleotide sequence ID" value="NZ_RFFI01000081.1"/>
</dbReference>
<comment type="caution">
    <text evidence="1">The sequence shown here is derived from an EMBL/GenBank/DDBJ whole genome shotgun (WGS) entry which is preliminary data.</text>
</comment>
<reference evidence="1 2" key="1">
    <citation type="submission" date="2018-10" db="EMBL/GenBank/DDBJ databases">
        <title>Isolation, diversity and antifungal activity of actinobacteria from wheat.</title>
        <authorList>
            <person name="Han C."/>
        </authorList>
    </citation>
    <scope>NUCLEOTIDE SEQUENCE [LARGE SCALE GENOMIC DNA]</scope>
    <source>
        <strain evidence="1 2">NEAU-YY56</strain>
    </source>
</reference>
<keyword evidence="2" id="KW-1185">Reference proteome</keyword>
<proteinExistence type="predicted"/>
<dbReference type="Proteomes" id="UP000269289">
    <property type="component" value="Unassembled WGS sequence"/>
</dbReference>
<accession>A0A3M2J7Y2</accession>